<organism evidence="10 11">
    <name type="scientific">Intoshia linei</name>
    <dbReference type="NCBI Taxonomy" id="1819745"/>
    <lineage>
        <taxon>Eukaryota</taxon>
        <taxon>Metazoa</taxon>
        <taxon>Spiralia</taxon>
        <taxon>Lophotrochozoa</taxon>
        <taxon>Mesozoa</taxon>
        <taxon>Orthonectida</taxon>
        <taxon>Rhopaluridae</taxon>
        <taxon>Intoshia</taxon>
    </lineage>
</organism>
<dbReference type="AlphaFoldDB" id="A0A177B4M6"/>
<dbReference type="InterPro" id="IPR000719">
    <property type="entry name" value="Prot_kinase_dom"/>
</dbReference>
<keyword evidence="5" id="KW-0418">Kinase</keyword>
<proteinExistence type="predicted"/>
<keyword evidence="3" id="KW-0808">Transferase</keyword>
<dbReference type="OrthoDB" id="10016527at2759"/>
<evidence type="ECO:0000256" key="4">
    <source>
        <dbReference type="ARBA" id="ARBA00022741"/>
    </source>
</evidence>
<evidence type="ECO:0000313" key="10">
    <source>
        <dbReference type="EMBL" id="OAF69100.1"/>
    </source>
</evidence>
<reference evidence="10 11" key="1">
    <citation type="submission" date="2016-04" db="EMBL/GenBank/DDBJ databases">
        <title>The genome of Intoshia linei affirms orthonectids as highly simplified spiralians.</title>
        <authorList>
            <person name="Mikhailov K.V."/>
            <person name="Slusarev G.S."/>
            <person name="Nikitin M.A."/>
            <person name="Logacheva M.D."/>
            <person name="Penin A."/>
            <person name="Aleoshin V."/>
            <person name="Panchin Y.V."/>
        </authorList>
    </citation>
    <scope>NUCLEOTIDE SEQUENCE [LARGE SCALE GENOMIC DNA]</scope>
    <source>
        <strain evidence="10">Intl2013</strain>
        <tissue evidence="10">Whole animal</tissue>
    </source>
</reference>
<evidence type="ECO:0000256" key="7">
    <source>
        <dbReference type="ARBA" id="ARBA00047899"/>
    </source>
</evidence>
<evidence type="ECO:0000256" key="6">
    <source>
        <dbReference type="ARBA" id="ARBA00022840"/>
    </source>
</evidence>
<evidence type="ECO:0000256" key="2">
    <source>
        <dbReference type="ARBA" id="ARBA00022527"/>
    </source>
</evidence>
<dbReference type="EMBL" id="LWCA01000335">
    <property type="protein sequence ID" value="OAF69100.1"/>
    <property type="molecule type" value="Genomic_DNA"/>
</dbReference>
<name>A0A177B4M6_9BILA</name>
<dbReference type="Gene3D" id="3.30.200.20">
    <property type="entry name" value="Phosphorylase Kinase, domain 1"/>
    <property type="match status" value="1"/>
</dbReference>
<keyword evidence="11" id="KW-1185">Reference proteome</keyword>
<evidence type="ECO:0000256" key="8">
    <source>
        <dbReference type="ARBA" id="ARBA00048679"/>
    </source>
</evidence>
<dbReference type="PANTHER" id="PTHR47167:SF4">
    <property type="entry name" value="SERINE_THREONINE-PROTEIN KINASE TAO"/>
    <property type="match status" value="1"/>
</dbReference>
<comment type="catalytic activity">
    <reaction evidence="7">
        <text>L-threonyl-[protein] + ATP = O-phospho-L-threonyl-[protein] + ADP + H(+)</text>
        <dbReference type="Rhea" id="RHEA:46608"/>
        <dbReference type="Rhea" id="RHEA-COMP:11060"/>
        <dbReference type="Rhea" id="RHEA-COMP:11605"/>
        <dbReference type="ChEBI" id="CHEBI:15378"/>
        <dbReference type="ChEBI" id="CHEBI:30013"/>
        <dbReference type="ChEBI" id="CHEBI:30616"/>
        <dbReference type="ChEBI" id="CHEBI:61977"/>
        <dbReference type="ChEBI" id="CHEBI:456216"/>
        <dbReference type="EC" id="2.7.11.1"/>
    </reaction>
</comment>
<keyword evidence="6" id="KW-0067">ATP-binding</keyword>
<dbReference type="EC" id="2.7.11.1" evidence="1"/>
<dbReference type="PANTHER" id="PTHR47167">
    <property type="entry name" value="SERINE/THREONINE-PROTEIN KINASE TAO1-LIKE PROTEIN"/>
    <property type="match status" value="1"/>
</dbReference>
<dbReference type="Proteomes" id="UP000078046">
    <property type="component" value="Unassembled WGS sequence"/>
</dbReference>
<protein>
    <recommendedName>
        <fullName evidence="1">non-specific serine/threonine protein kinase</fullName>
        <ecNumber evidence="1">2.7.11.1</ecNumber>
    </recommendedName>
</protein>
<evidence type="ECO:0000256" key="5">
    <source>
        <dbReference type="ARBA" id="ARBA00022777"/>
    </source>
</evidence>
<dbReference type="GO" id="GO:0005524">
    <property type="term" value="F:ATP binding"/>
    <property type="evidence" value="ECO:0007669"/>
    <property type="project" value="UniProtKB-KW"/>
</dbReference>
<dbReference type="InterPro" id="IPR051234">
    <property type="entry name" value="TAO_STE20_kinase"/>
</dbReference>
<gene>
    <name evidence="10" type="ORF">A3Q56_03155</name>
</gene>
<accession>A0A177B4M6</accession>
<evidence type="ECO:0000313" key="11">
    <source>
        <dbReference type="Proteomes" id="UP000078046"/>
    </source>
</evidence>
<dbReference type="SUPFAM" id="SSF56112">
    <property type="entry name" value="Protein kinase-like (PK-like)"/>
    <property type="match status" value="1"/>
</dbReference>
<dbReference type="InterPro" id="IPR011009">
    <property type="entry name" value="Kinase-like_dom_sf"/>
</dbReference>
<comment type="catalytic activity">
    <reaction evidence="8">
        <text>L-seryl-[protein] + ATP = O-phospho-L-seryl-[protein] + ADP + H(+)</text>
        <dbReference type="Rhea" id="RHEA:17989"/>
        <dbReference type="Rhea" id="RHEA-COMP:9863"/>
        <dbReference type="Rhea" id="RHEA-COMP:11604"/>
        <dbReference type="ChEBI" id="CHEBI:15378"/>
        <dbReference type="ChEBI" id="CHEBI:29999"/>
        <dbReference type="ChEBI" id="CHEBI:30616"/>
        <dbReference type="ChEBI" id="CHEBI:83421"/>
        <dbReference type="ChEBI" id="CHEBI:456216"/>
        <dbReference type="EC" id="2.7.11.1"/>
    </reaction>
</comment>
<comment type="caution">
    <text evidence="10">The sequence shown here is derived from an EMBL/GenBank/DDBJ whole genome shotgun (WGS) entry which is preliminary data.</text>
</comment>
<dbReference type="SMART" id="SM00220">
    <property type="entry name" value="S_TKc"/>
    <property type="match status" value="1"/>
</dbReference>
<evidence type="ECO:0000256" key="3">
    <source>
        <dbReference type="ARBA" id="ARBA00022679"/>
    </source>
</evidence>
<sequence length="183" mass="21439">MSVKGTFSHKKKCNYFSNKNPSNLYTRNYKIHQTSLKAIYFCTLKKTLENAVIKIVDIRNENYNENMKKCIREIKCIDKLNHDNVIKHHFASMDVDKIWIVMEPCIGSIQDLMKVHKVYFNEKEIIAIVKQTLSGLIYIHNKNRIHRDIKSSHLLITYNGIVKISNFESSSNQRQSNKFEGSL</sequence>
<feature type="domain" description="Protein kinase" evidence="9">
    <location>
        <begin position="25"/>
        <end position="183"/>
    </location>
</feature>
<dbReference type="PROSITE" id="PS50011">
    <property type="entry name" value="PROTEIN_KINASE_DOM"/>
    <property type="match status" value="1"/>
</dbReference>
<dbReference type="GO" id="GO:0005737">
    <property type="term" value="C:cytoplasm"/>
    <property type="evidence" value="ECO:0007669"/>
    <property type="project" value="TreeGrafter"/>
</dbReference>
<evidence type="ECO:0000256" key="1">
    <source>
        <dbReference type="ARBA" id="ARBA00012513"/>
    </source>
</evidence>
<evidence type="ECO:0000259" key="9">
    <source>
        <dbReference type="PROSITE" id="PS50011"/>
    </source>
</evidence>
<dbReference type="Pfam" id="PF00069">
    <property type="entry name" value="Pkinase"/>
    <property type="match status" value="1"/>
</dbReference>
<keyword evidence="4" id="KW-0547">Nucleotide-binding</keyword>
<dbReference type="GO" id="GO:0004674">
    <property type="term" value="F:protein serine/threonine kinase activity"/>
    <property type="evidence" value="ECO:0007669"/>
    <property type="project" value="UniProtKB-KW"/>
</dbReference>
<keyword evidence="2" id="KW-0723">Serine/threonine-protein kinase</keyword>
<dbReference type="Gene3D" id="1.10.510.10">
    <property type="entry name" value="Transferase(Phosphotransferase) domain 1"/>
    <property type="match status" value="1"/>
</dbReference>